<dbReference type="Gene3D" id="3.40.630.30">
    <property type="match status" value="1"/>
</dbReference>
<comment type="similarity">
    <text evidence="3">Belongs to the acetyltransferase family. ARD1 subfamily.</text>
</comment>
<comment type="caution">
    <text evidence="6">The sequence shown here is derived from an EMBL/GenBank/DDBJ whole genome shotgun (WGS) entry which is preliminary data.</text>
</comment>
<dbReference type="AlphaFoldDB" id="A0ABD3QSU9"/>
<dbReference type="InterPro" id="IPR000182">
    <property type="entry name" value="GNAT_dom"/>
</dbReference>
<dbReference type="InterPro" id="IPR016181">
    <property type="entry name" value="Acyl_CoA_acyltransferase"/>
</dbReference>
<dbReference type="PANTHER" id="PTHR23091:SF4">
    <property type="entry name" value="N-TERMINAL AMINO-ACID N(ALPHA)-ACETYLTRANSFERASE NATA"/>
    <property type="match status" value="1"/>
</dbReference>
<keyword evidence="7" id="KW-1185">Reference proteome</keyword>
<feature type="compositionally biased region" description="Acidic residues" evidence="4">
    <location>
        <begin position="616"/>
        <end position="628"/>
    </location>
</feature>
<dbReference type="PANTHER" id="PTHR23091">
    <property type="entry name" value="N-TERMINAL ACETYLTRANSFERASE"/>
    <property type="match status" value="1"/>
</dbReference>
<accession>A0ABD3QSU9</accession>
<protein>
    <recommendedName>
        <fullName evidence="5">N-acetyltransferase domain-containing protein</fullName>
    </recommendedName>
</protein>
<gene>
    <name evidence="6" type="ORF">HJC23_010847</name>
</gene>
<dbReference type="Pfam" id="PF00583">
    <property type="entry name" value="Acetyltransf_1"/>
    <property type="match status" value="1"/>
</dbReference>
<dbReference type="InterPro" id="IPR045047">
    <property type="entry name" value="Ard1-like"/>
</dbReference>
<organism evidence="6 7">
    <name type="scientific">Cyclotella cryptica</name>
    <dbReference type="NCBI Taxonomy" id="29204"/>
    <lineage>
        <taxon>Eukaryota</taxon>
        <taxon>Sar</taxon>
        <taxon>Stramenopiles</taxon>
        <taxon>Ochrophyta</taxon>
        <taxon>Bacillariophyta</taxon>
        <taxon>Coscinodiscophyceae</taxon>
        <taxon>Thalassiosirophycidae</taxon>
        <taxon>Stephanodiscales</taxon>
        <taxon>Stephanodiscaceae</taxon>
        <taxon>Cyclotella</taxon>
    </lineage>
</organism>
<dbReference type="GO" id="GO:0016746">
    <property type="term" value="F:acyltransferase activity"/>
    <property type="evidence" value="ECO:0007669"/>
    <property type="project" value="UniProtKB-KW"/>
</dbReference>
<feature type="compositionally biased region" description="Basic and acidic residues" evidence="4">
    <location>
        <begin position="596"/>
        <end position="605"/>
    </location>
</feature>
<feature type="region of interest" description="Disordered" evidence="4">
    <location>
        <begin position="453"/>
        <end position="481"/>
    </location>
</feature>
<feature type="compositionally biased region" description="Basic and acidic residues" evidence="4">
    <location>
        <begin position="7"/>
        <end position="19"/>
    </location>
</feature>
<feature type="region of interest" description="Disordered" evidence="4">
    <location>
        <begin position="1"/>
        <end position="21"/>
    </location>
</feature>
<dbReference type="EMBL" id="JABMIG020000022">
    <property type="protein sequence ID" value="KAL3802091.1"/>
    <property type="molecule type" value="Genomic_DNA"/>
</dbReference>
<evidence type="ECO:0000256" key="1">
    <source>
        <dbReference type="ARBA" id="ARBA00022679"/>
    </source>
</evidence>
<dbReference type="PROSITE" id="PS51186">
    <property type="entry name" value="GNAT"/>
    <property type="match status" value="1"/>
</dbReference>
<feature type="region of interest" description="Disordered" evidence="4">
    <location>
        <begin position="593"/>
        <end position="640"/>
    </location>
</feature>
<name>A0ABD3QSU9_9STRA</name>
<evidence type="ECO:0000313" key="7">
    <source>
        <dbReference type="Proteomes" id="UP001516023"/>
    </source>
</evidence>
<dbReference type="SUPFAM" id="SSF55729">
    <property type="entry name" value="Acyl-CoA N-acyltransferases (Nat)"/>
    <property type="match status" value="1"/>
</dbReference>
<proteinExistence type="inferred from homology"/>
<feature type="domain" description="N-acetyltransferase" evidence="5">
    <location>
        <begin position="352"/>
        <end position="441"/>
    </location>
</feature>
<feature type="region of interest" description="Disordered" evidence="4">
    <location>
        <begin position="169"/>
        <end position="190"/>
    </location>
</feature>
<keyword evidence="1" id="KW-0808">Transferase</keyword>
<evidence type="ECO:0000259" key="5">
    <source>
        <dbReference type="PROSITE" id="PS51186"/>
    </source>
</evidence>
<keyword evidence="2" id="KW-0012">Acyltransferase</keyword>
<evidence type="ECO:0000256" key="4">
    <source>
        <dbReference type="SAM" id="MobiDB-lite"/>
    </source>
</evidence>
<dbReference type="Proteomes" id="UP001516023">
    <property type="component" value="Unassembled WGS sequence"/>
</dbReference>
<reference evidence="6 7" key="1">
    <citation type="journal article" date="2020" name="G3 (Bethesda)">
        <title>Improved Reference Genome for Cyclotella cryptica CCMP332, a Model for Cell Wall Morphogenesis, Salinity Adaptation, and Lipid Production in Diatoms (Bacillariophyta).</title>
        <authorList>
            <person name="Roberts W.R."/>
            <person name="Downey K.M."/>
            <person name="Ruck E.C."/>
            <person name="Traller J.C."/>
            <person name="Alverson A.J."/>
        </authorList>
    </citation>
    <scope>NUCLEOTIDE SEQUENCE [LARGE SCALE GENOMIC DNA]</scope>
    <source>
        <strain evidence="6 7">CCMP332</strain>
    </source>
</reference>
<evidence type="ECO:0000313" key="6">
    <source>
        <dbReference type="EMBL" id="KAL3802091.1"/>
    </source>
</evidence>
<evidence type="ECO:0000256" key="2">
    <source>
        <dbReference type="ARBA" id="ARBA00023315"/>
    </source>
</evidence>
<sequence length="640" mass="70760">MVSVEDGSDRSLRDDRCDETGADAGMSATLATIAVTCVEKRCCDEDLEVGVRNRPPNSAGAAEFRKPRRNIPPLREILPYRQNFKSTGIFLTPSFSFVTSNLPTHHLVRRHPARGPSDPTSDLIMKAPKRLLMIYLLRTTAAAFANSRTAPSKTSRSAKPVLLRAYTSSSSSGSSVANNDHPSSSSSSKPFLTSGHITFRLARSADVPQIQACNLATLPENYNDNFYMNHMRQWPELALVAEHVPDGCTDPTREGEHDDGDGAAISKGGITPLRDYLGRVRKGASSSSSSSPPHSAPKREIVGYILGKVEERPILHPPVRRTNLPPSTVAPLYEGPYHGGNTPPSWSKPTTSPPWEKLGHVTSLAVHSHARRLGIASSLLRQLHYHLHECYSAHAVGLHVRLSNAAAVKLYVETLGYDVADIIPMYYGDGEDAYFMRKELGERRREDVVVVGRRGEASRRGGGGDGRESSLMHSSSRRGTAVPEWVNRDTRSSFFENRTSMRDMLSSEERAWIDSNRGGGRIAGSGNNESQSSFTGKVTRSFRTFLHGNEEPRRFVNHKNFRSLENWQSRPPWETGPEELRLPRYVQIVRPADTTRNVENRDSSRKNGIIHRGQKEEEEEQDVGAEEYSDARSVAASGTG</sequence>
<evidence type="ECO:0000256" key="3">
    <source>
        <dbReference type="ARBA" id="ARBA00025786"/>
    </source>
</evidence>